<feature type="chain" id="PRO_5045523863" description="Carboxypeptidase-like regulatory domain-containing protein" evidence="1">
    <location>
        <begin position="18"/>
        <end position="259"/>
    </location>
</feature>
<sequence length="259" mass="28896">MRCWPALFFLLWTGAFAQVPGRGDLRGRVLEDSTGVSNVHLLNLSAEQATISDQEGFFTIPAEEGDTVLVSAIRYERITFHITPEMLRGRLLSISLTPFVNQLDEVVLYPYNLSGDLGRDLGNLPVEEPVTAASLGLPNAFAPVKTQTERMLYEATTGGGIVPLNPVLNAISGRTRMLKKRLARDRAYQQTLEVRARYPDSVFVGQLGVPALRIPDFMYYCEADPSFGSLAEGDPLRMWEFLRKKSAEYRKNNGLEQKP</sequence>
<protein>
    <recommendedName>
        <fullName evidence="4">Carboxypeptidase-like regulatory domain-containing protein</fullName>
    </recommendedName>
</protein>
<dbReference type="Proteomes" id="UP001206312">
    <property type="component" value="Unassembled WGS sequence"/>
</dbReference>
<keyword evidence="1" id="KW-0732">Signal</keyword>
<dbReference type="RefSeq" id="WP_252741199.1">
    <property type="nucleotide sequence ID" value="NZ_JAMXIB010000005.1"/>
</dbReference>
<comment type="caution">
    <text evidence="2">The sequence shown here is derived from an EMBL/GenBank/DDBJ whole genome shotgun (WGS) entry which is preliminary data.</text>
</comment>
<name>A0ABT1AXR0_9FLAO</name>
<keyword evidence="3" id="KW-1185">Reference proteome</keyword>
<evidence type="ECO:0000256" key="1">
    <source>
        <dbReference type="SAM" id="SignalP"/>
    </source>
</evidence>
<dbReference type="EMBL" id="JAMXIB010000005">
    <property type="protein sequence ID" value="MCO5724825.1"/>
    <property type="molecule type" value="Genomic_DNA"/>
</dbReference>
<dbReference type="InterPro" id="IPR008969">
    <property type="entry name" value="CarboxyPept-like_regulatory"/>
</dbReference>
<evidence type="ECO:0000313" key="2">
    <source>
        <dbReference type="EMBL" id="MCO5724825.1"/>
    </source>
</evidence>
<feature type="signal peptide" evidence="1">
    <location>
        <begin position="1"/>
        <end position="17"/>
    </location>
</feature>
<dbReference type="SUPFAM" id="SSF49464">
    <property type="entry name" value="Carboxypeptidase regulatory domain-like"/>
    <property type="match status" value="1"/>
</dbReference>
<proteinExistence type="predicted"/>
<gene>
    <name evidence="2" type="ORF">NG653_08135</name>
</gene>
<reference evidence="2 3" key="1">
    <citation type="submission" date="2022-06" db="EMBL/GenBank/DDBJ databases">
        <authorList>
            <person name="Xuan X."/>
        </authorList>
    </citation>
    <scope>NUCLEOTIDE SEQUENCE [LARGE SCALE GENOMIC DNA]</scope>
    <source>
        <strain evidence="2 3">2V75</strain>
    </source>
</reference>
<evidence type="ECO:0008006" key="4">
    <source>
        <dbReference type="Google" id="ProtNLM"/>
    </source>
</evidence>
<accession>A0ABT1AXR0</accession>
<organism evidence="2 3">
    <name type="scientific">Robiginitalea marina</name>
    <dbReference type="NCBI Taxonomy" id="2954105"/>
    <lineage>
        <taxon>Bacteria</taxon>
        <taxon>Pseudomonadati</taxon>
        <taxon>Bacteroidota</taxon>
        <taxon>Flavobacteriia</taxon>
        <taxon>Flavobacteriales</taxon>
        <taxon>Flavobacteriaceae</taxon>
        <taxon>Robiginitalea</taxon>
    </lineage>
</organism>
<evidence type="ECO:0000313" key="3">
    <source>
        <dbReference type="Proteomes" id="UP001206312"/>
    </source>
</evidence>